<sequence length="119" mass="13420">MPVLILQHHPLHYSVYPHPDHVTTLDIVLSNLRPTPHHLSRLYFIPSDSGHPHSIKESHGYVRAHCEILLSSPTSQYILRRTNLPILTLIIVVLQRFGRLKVSGRTAPLGGLSVACRRS</sequence>
<organism evidence="1 2">
    <name type="scientific">Macrolepiota fuliginosa MF-IS2</name>
    <dbReference type="NCBI Taxonomy" id="1400762"/>
    <lineage>
        <taxon>Eukaryota</taxon>
        <taxon>Fungi</taxon>
        <taxon>Dikarya</taxon>
        <taxon>Basidiomycota</taxon>
        <taxon>Agaricomycotina</taxon>
        <taxon>Agaricomycetes</taxon>
        <taxon>Agaricomycetidae</taxon>
        <taxon>Agaricales</taxon>
        <taxon>Agaricineae</taxon>
        <taxon>Agaricaceae</taxon>
        <taxon>Macrolepiota</taxon>
    </lineage>
</organism>
<gene>
    <name evidence="1" type="ORF">P691DRAFT_86183</name>
</gene>
<evidence type="ECO:0000313" key="2">
    <source>
        <dbReference type="Proteomes" id="UP000807342"/>
    </source>
</evidence>
<comment type="caution">
    <text evidence="1">The sequence shown here is derived from an EMBL/GenBank/DDBJ whole genome shotgun (WGS) entry which is preliminary data.</text>
</comment>
<proteinExistence type="predicted"/>
<keyword evidence="2" id="KW-1185">Reference proteome</keyword>
<name>A0A9P5XD50_9AGAR</name>
<evidence type="ECO:0000313" key="1">
    <source>
        <dbReference type="EMBL" id="KAF9447912.1"/>
    </source>
</evidence>
<dbReference type="Proteomes" id="UP000807342">
    <property type="component" value="Unassembled WGS sequence"/>
</dbReference>
<dbReference type="EMBL" id="MU151181">
    <property type="protein sequence ID" value="KAF9447912.1"/>
    <property type="molecule type" value="Genomic_DNA"/>
</dbReference>
<protein>
    <submittedName>
        <fullName evidence="1">Uncharacterized protein</fullName>
    </submittedName>
</protein>
<reference evidence="1" key="1">
    <citation type="submission" date="2020-11" db="EMBL/GenBank/DDBJ databases">
        <authorList>
            <consortium name="DOE Joint Genome Institute"/>
            <person name="Ahrendt S."/>
            <person name="Riley R."/>
            <person name="Andreopoulos W."/>
            <person name="Labutti K."/>
            <person name="Pangilinan J."/>
            <person name="Ruiz-Duenas F.J."/>
            <person name="Barrasa J.M."/>
            <person name="Sanchez-Garcia M."/>
            <person name="Camarero S."/>
            <person name="Miyauchi S."/>
            <person name="Serrano A."/>
            <person name="Linde D."/>
            <person name="Babiker R."/>
            <person name="Drula E."/>
            <person name="Ayuso-Fernandez I."/>
            <person name="Pacheco R."/>
            <person name="Padilla G."/>
            <person name="Ferreira P."/>
            <person name="Barriuso J."/>
            <person name="Kellner H."/>
            <person name="Castanera R."/>
            <person name="Alfaro M."/>
            <person name="Ramirez L."/>
            <person name="Pisabarro A.G."/>
            <person name="Kuo A."/>
            <person name="Tritt A."/>
            <person name="Lipzen A."/>
            <person name="He G."/>
            <person name="Yan M."/>
            <person name="Ng V."/>
            <person name="Cullen D."/>
            <person name="Martin F."/>
            <person name="Rosso M.-N."/>
            <person name="Henrissat B."/>
            <person name="Hibbett D."/>
            <person name="Martinez A.T."/>
            <person name="Grigoriev I.V."/>
        </authorList>
    </citation>
    <scope>NUCLEOTIDE SEQUENCE</scope>
    <source>
        <strain evidence="1">MF-IS2</strain>
    </source>
</reference>
<accession>A0A9P5XD50</accession>
<dbReference type="AlphaFoldDB" id="A0A9P5XD50"/>